<feature type="region of interest" description="Disordered" evidence="1">
    <location>
        <begin position="53"/>
        <end position="76"/>
    </location>
</feature>
<keyword evidence="2" id="KW-0812">Transmembrane</keyword>
<organism evidence="3">
    <name type="scientific">Pyramimonas obovata</name>
    <dbReference type="NCBI Taxonomy" id="1411642"/>
    <lineage>
        <taxon>Eukaryota</taxon>
        <taxon>Viridiplantae</taxon>
        <taxon>Chlorophyta</taxon>
        <taxon>Pyramimonadophyceae</taxon>
        <taxon>Pyramimonadales</taxon>
        <taxon>Pyramimonadaceae</taxon>
        <taxon>Pyramimonas</taxon>
        <taxon>Pyramimonas incertae sedis</taxon>
    </lineage>
</organism>
<protein>
    <submittedName>
        <fullName evidence="3">Uncharacterized protein</fullName>
    </submittedName>
</protein>
<feature type="compositionally biased region" description="Low complexity" evidence="1">
    <location>
        <begin position="57"/>
        <end position="72"/>
    </location>
</feature>
<accession>A0A7S0MU94</accession>
<gene>
    <name evidence="3" type="ORF">POBO1169_LOCUS2021</name>
</gene>
<evidence type="ECO:0000313" key="3">
    <source>
        <dbReference type="EMBL" id="CAD8651503.1"/>
    </source>
</evidence>
<keyword evidence="2" id="KW-0472">Membrane</keyword>
<feature type="transmembrane region" description="Helical" evidence="2">
    <location>
        <begin position="104"/>
        <end position="126"/>
    </location>
</feature>
<evidence type="ECO:0000256" key="2">
    <source>
        <dbReference type="SAM" id="Phobius"/>
    </source>
</evidence>
<keyword evidence="2" id="KW-1133">Transmembrane helix</keyword>
<dbReference type="EMBL" id="HBFA01003999">
    <property type="protein sequence ID" value="CAD8651503.1"/>
    <property type="molecule type" value="Transcribed_RNA"/>
</dbReference>
<dbReference type="AlphaFoldDB" id="A0A7S0MU94"/>
<name>A0A7S0MU94_9CHLO</name>
<sequence length="359" mass="38964">MDRGVVAGGFERQNIATFNRCPLLFRKAVFVRFVNRSHRGGLGRRGLRSLTRHSRGRVSAAPCAAAPSSRPSSNHEGLGEAQLIYTVAAETFPSPPRRTIPIDLLASGCVVAIVAGCAATLFVLLVKALRELIHACQSASRASIQVELAAQSIVKACAAVEETCQSVDRNISRAEVLGEQASDVAERFRDLPSTASRTLLQLIQEEEDDAGPIRLGATVPGKMSLIGWLPKGRTGPRLTFSSRNIFSPGEYVAVPGEKQEASGYRSYTWGIVDFDSPDVADTCPWPPPQSFDEGKAEQTSRLSFPWEYEEQTYRVIVSLDANEGVYQTLRARAIGKRVSSIGQTLISKLDDTMAKIDVG</sequence>
<evidence type="ECO:0000256" key="1">
    <source>
        <dbReference type="SAM" id="MobiDB-lite"/>
    </source>
</evidence>
<reference evidence="3" key="1">
    <citation type="submission" date="2021-01" db="EMBL/GenBank/DDBJ databases">
        <authorList>
            <person name="Corre E."/>
            <person name="Pelletier E."/>
            <person name="Niang G."/>
            <person name="Scheremetjew M."/>
            <person name="Finn R."/>
            <person name="Kale V."/>
            <person name="Holt S."/>
            <person name="Cochrane G."/>
            <person name="Meng A."/>
            <person name="Brown T."/>
            <person name="Cohen L."/>
        </authorList>
    </citation>
    <scope>NUCLEOTIDE SEQUENCE</scope>
    <source>
        <strain evidence="3">CCMP722</strain>
    </source>
</reference>
<proteinExistence type="predicted"/>